<sequence>MDTPPAPPLSNDASSVAQQEPPAALPEVYHEGIPESVESERLSELKKVASERASREGPCVTKGSPAALA</sequence>
<proteinExistence type="predicted"/>
<reference evidence="2" key="1">
    <citation type="submission" date="2021-06" db="EMBL/GenBank/DDBJ databases">
        <authorList>
            <person name="Kallberg Y."/>
            <person name="Tangrot J."/>
            <person name="Rosling A."/>
        </authorList>
    </citation>
    <scope>NUCLEOTIDE SEQUENCE</scope>
    <source>
        <strain evidence="2">IA702</strain>
    </source>
</reference>
<feature type="compositionally biased region" description="Basic and acidic residues" evidence="1">
    <location>
        <begin position="28"/>
        <end position="55"/>
    </location>
</feature>
<protein>
    <submittedName>
        <fullName evidence="2">10251_t:CDS:1</fullName>
    </submittedName>
</protein>
<evidence type="ECO:0000313" key="2">
    <source>
        <dbReference type="EMBL" id="CAG8665131.1"/>
    </source>
</evidence>
<dbReference type="OrthoDB" id="2447010at2759"/>
<dbReference type="Proteomes" id="UP000789572">
    <property type="component" value="Unassembled WGS sequence"/>
</dbReference>
<accession>A0A9N9E8Q5</accession>
<organism evidence="2 3">
    <name type="scientific">Paraglomus occultum</name>
    <dbReference type="NCBI Taxonomy" id="144539"/>
    <lineage>
        <taxon>Eukaryota</taxon>
        <taxon>Fungi</taxon>
        <taxon>Fungi incertae sedis</taxon>
        <taxon>Mucoromycota</taxon>
        <taxon>Glomeromycotina</taxon>
        <taxon>Glomeromycetes</taxon>
        <taxon>Paraglomerales</taxon>
        <taxon>Paraglomeraceae</taxon>
        <taxon>Paraglomus</taxon>
    </lineage>
</organism>
<name>A0A9N9E8Q5_9GLOM</name>
<feature type="region of interest" description="Disordered" evidence="1">
    <location>
        <begin position="1"/>
        <end position="69"/>
    </location>
</feature>
<dbReference type="EMBL" id="CAJVPJ010005949">
    <property type="protein sequence ID" value="CAG8665131.1"/>
    <property type="molecule type" value="Genomic_DNA"/>
</dbReference>
<evidence type="ECO:0000256" key="1">
    <source>
        <dbReference type="SAM" id="MobiDB-lite"/>
    </source>
</evidence>
<gene>
    <name evidence="2" type="ORF">POCULU_LOCUS10662</name>
</gene>
<comment type="caution">
    <text evidence="2">The sequence shown here is derived from an EMBL/GenBank/DDBJ whole genome shotgun (WGS) entry which is preliminary data.</text>
</comment>
<dbReference type="AlphaFoldDB" id="A0A9N9E8Q5"/>
<evidence type="ECO:0000313" key="3">
    <source>
        <dbReference type="Proteomes" id="UP000789572"/>
    </source>
</evidence>
<feature type="non-terminal residue" evidence="2">
    <location>
        <position position="69"/>
    </location>
</feature>
<keyword evidence="3" id="KW-1185">Reference proteome</keyword>